<gene>
    <name evidence="1" type="ORF">GCM10023116_08660</name>
</gene>
<proteinExistence type="predicted"/>
<evidence type="ECO:0000313" key="2">
    <source>
        <dbReference type="Proteomes" id="UP001500604"/>
    </source>
</evidence>
<dbReference type="Proteomes" id="UP001500604">
    <property type="component" value="Unassembled WGS sequence"/>
</dbReference>
<name>A0ABP8UYA8_9GAMM</name>
<organism evidence="1 2">
    <name type="scientific">Kistimonas scapharcae</name>
    <dbReference type="NCBI Taxonomy" id="1036133"/>
    <lineage>
        <taxon>Bacteria</taxon>
        <taxon>Pseudomonadati</taxon>
        <taxon>Pseudomonadota</taxon>
        <taxon>Gammaproteobacteria</taxon>
        <taxon>Oceanospirillales</taxon>
        <taxon>Endozoicomonadaceae</taxon>
        <taxon>Kistimonas</taxon>
    </lineage>
</organism>
<accession>A0ABP8UYA8</accession>
<comment type="caution">
    <text evidence="1">The sequence shown here is derived from an EMBL/GenBank/DDBJ whole genome shotgun (WGS) entry which is preliminary data.</text>
</comment>
<keyword evidence="2" id="KW-1185">Reference proteome</keyword>
<evidence type="ECO:0000313" key="1">
    <source>
        <dbReference type="EMBL" id="GAA4648597.1"/>
    </source>
</evidence>
<dbReference type="EMBL" id="BAABFL010000081">
    <property type="protein sequence ID" value="GAA4648597.1"/>
    <property type="molecule type" value="Genomic_DNA"/>
</dbReference>
<sequence>MDSSMGLFLYFTLPDANCIPSARAPIPETSSQGVIRDDKMQGTCRMRNGSRIPVRNNPSEKIVWRTVQTGQR</sequence>
<reference evidence="2" key="1">
    <citation type="journal article" date="2019" name="Int. J. Syst. Evol. Microbiol.">
        <title>The Global Catalogue of Microorganisms (GCM) 10K type strain sequencing project: providing services to taxonomists for standard genome sequencing and annotation.</title>
        <authorList>
            <consortium name="The Broad Institute Genomics Platform"/>
            <consortium name="The Broad Institute Genome Sequencing Center for Infectious Disease"/>
            <person name="Wu L."/>
            <person name="Ma J."/>
        </authorList>
    </citation>
    <scope>NUCLEOTIDE SEQUENCE [LARGE SCALE GENOMIC DNA]</scope>
    <source>
        <strain evidence="2">JCM 17805</strain>
    </source>
</reference>
<protein>
    <submittedName>
        <fullName evidence="1">Uncharacterized protein</fullName>
    </submittedName>
</protein>